<keyword evidence="3" id="KW-1185">Reference proteome</keyword>
<proteinExistence type="predicted"/>
<feature type="compositionally biased region" description="Basic and acidic residues" evidence="1">
    <location>
        <begin position="28"/>
        <end position="48"/>
    </location>
</feature>
<evidence type="ECO:0000256" key="1">
    <source>
        <dbReference type="SAM" id="MobiDB-lite"/>
    </source>
</evidence>
<dbReference type="Proteomes" id="UP001443914">
    <property type="component" value="Unassembled WGS sequence"/>
</dbReference>
<organism evidence="2 3">
    <name type="scientific">Saponaria officinalis</name>
    <name type="common">Common soapwort</name>
    <name type="synonym">Lychnis saponaria</name>
    <dbReference type="NCBI Taxonomy" id="3572"/>
    <lineage>
        <taxon>Eukaryota</taxon>
        <taxon>Viridiplantae</taxon>
        <taxon>Streptophyta</taxon>
        <taxon>Embryophyta</taxon>
        <taxon>Tracheophyta</taxon>
        <taxon>Spermatophyta</taxon>
        <taxon>Magnoliopsida</taxon>
        <taxon>eudicotyledons</taxon>
        <taxon>Gunneridae</taxon>
        <taxon>Pentapetalae</taxon>
        <taxon>Caryophyllales</taxon>
        <taxon>Caryophyllaceae</taxon>
        <taxon>Caryophylleae</taxon>
        <taxon>Saponaria</taxon>
    </lineage>
</organism>
<dbReference type="AlphaFoldDB" id="A0AAW1JMG4"/>
<dbReference type="PANTHER" id="PTHR34835:SF34">
    <property type="entry name" value="OS08G0555500 PROTEIN"/>
    <property type="match status" value="1"/>
</dbReference>
<dbReference type="EMBL" id="JBDFQZ010000007">
    <property type="protein sequence ID" value="KAK9704780.1"/>
    <property type="molecule type" value="Genomic_DNA"/>
</dbReference>
<feature type="region of interest" description="Disordered" evidence="1">
    <location>
        <begin position="1"/>
        <end position="62"/>
    </location>
</feature>
<sequence length="367" mass="42425">MDQSGKKKRPAESIKVTCKKAKSTNKKQTKEDKRHQTKEDQAGDKNEEQDTSNAEDPSIGLRKLEKRMSSNEFVTLFTELTSAQLKSLATTPFKYFVNLKVTKFSSKLSHYIVSTYNDRDHEIVLTNKQHFAVRKEDVHNVLGLPMGPTLMTGKPTVSADEYETVFSEWVNQFGKDAKARVVRMGVLKKYIIEHKEQAGPLFKRNIILYIITKMIYCGGNVHVWLDVFPWLVDTDNLNQLDWCEFVIDRLMKLHYVDTVVDGKIDTTRTYPRFKSWTTKELNNREKKNSKRVRKLFEKNVNQEDIKRVITESRKVFSLSCFPNVRHTINSVPKEIHANESVQVKEKAKADNNDNIPSFTQDISINGC</sequence>
<dbReference type="PANTHER" id="PTHR34835">
    <property type="entry name" value="OS07G0283600 PROTEIN-RELATED"/>
    <property type="match status" value="1"/>
</dbReference>
<reference evidence="2" key="1">
    <citation type="submission" date="2024-03" db="EMBL/GenBank/DDBJ databases">
        <title>WGS assembly of Saponaria officinalis var. Norfolk2.</title>
        <authorList>
            <person name="Jenkins J."/>
            <person name="Shu S."/>
            <person name="Grimwood J."/>
            <person name="Barry K."/>
            <person name="Goodstein D."/>
            <person name="Schmutz J."/>
            <person name="Leebens-Mack J."/>
            <person name="Osbourn A."/>
        </authorList>
    </citation>
    <scope>NUCLEOTIDE SEQUENCE [LARGE SCALE GENOMIC DNA]</scope>
    <source>
        <strain evidence="2">JIC</strain>
    </source>
</reference>
<comment type="caution">
    <text evidence="2">The sequence shown here is derived from an EMBL/GenBank/DDBJ whole genome shotgun (WGS) entry which is preliminary data.</text>
</comment>
<name>A0AAW1JMG4_SAPOF</name>
<evidence type="ECO:0000313" key="2">
    <source>
        <dbReference type="EMBL" id="KAK9704780.1"/>
    </source>
</evidence>
<protein>
    <submittedName>
        <fullName evidence="2">Uncharacterized protein</fullName>
    </submittedName>
</protein>
<evidence type="ECO:0000313" key="3">
    <source>
        <dbReference type="Proteomes" id="UP001443914"/>
    </source>
</evidence>
<gene>
    <name evidence="2" type="ORF">RND81_07G010400</name>
</gene>
<accession>A0AAW1JMG4</accession>
<feature type="compositionally biased region" description="Basic residues" evidence="1">
    <location>
        <begin position="17"/>
        <end position="27"/>
    </location>
</feature>